<dbReference type="Proteomes" id="UP000648482">
    <property type="component" value="Unassembled WGS sequence"/>
</dbReference>
<proteinExistence type="predicted"/>
<evidence type="ECO:0008006" key="3">
    <source>
        <dbReference type="Google" id="ProtNLM"/>
    </source>
</evidence>
<gene>
    <name evidence="1" type="ORF">PALI_a3492</name>
</gene>
<organism evidence="1 2">
    <name type="scientific">Pseudoalteromonas aliena SW19</name>
    <dbReference type="NCBI Taxonomy" id="1314866"/>
    <lineage>
        <taxon>Bacteria</taxon>
        <taxon>Pseudomonadati</taxon>
        <taxon>Pseudomonadota</taxon>
        <taxon>Gammaproteobacteria</taxon>
        <taxon>Alteromonadales</taxon>
        <taxon>Pseudoalteromonadaceae</taxon>
        <taxon>Pseudoalteromonas</taxon>
    </lineage>
</organism>
<protein>
    <recommendedName>
        <fullName evidence="3">Fe2OG dioxygenase domain-containing protein</fullName>
    </recommendedName>
</protein>
<sequence>MQVNSTQLALKIAARDRFIIQSSGYLIKFPQGSEIKPHTDRVKAGKHFRLNIVLKPAKKGGEFICKDSIINTRRVKLFRPDINEHRVMKIEIGCRYILSIGWIKD</sequence>
<keyword evidence="2" id="KW-1185">Reference proteome</keyword>
<reference evidence="1 2" key="1">
    <citation type="submission" date="2015-06" db="EMBL/GenBank/DDBJ databases">
        <title>Genome sequence of Pseudoalteromonas aliena.</title>
        <authorList>
            <person name="Xie B.-B."/>
            <person name="Rong J.-C."/>
            <person name="Qin Q.-L."/>
            <person name="Zhang Y.-Z."/>
        </authorList>
    </citation>
    <scope>NUCLEOTIDE SEQUENCE [LARGE SCALE GENOMIC DNA]</scope>
    <source>
        <strain evidence="1 2">SW19</strain>
    </source>
</reference>
<name>A0ABR9DU29_9GAMM</name>
<evidence type="ECO:0000313" key="1">
    <source>
        <dbReference type="EMBL" id="MBE0357854.1"/>
    </source>
</evidence>
<evidence type="ECO:0000313" key="2">
    <source>
        <dbReference type="Proteomes" id="UP000648482"/>
    </source>
</evidence>
<comment type="caution">
    <text evidence="1">The sequence shown here is derived from an EMBL/GenBank/DDBJ whole genome shotgun (WGS) entry which is preliminary data.</text>
</comment>
<dbReference type="EMBL" id="AQGU01000017">
    <property type="protein sequence ID" value="MBE0357854.1"/>
    <property type="molecule type" value="Genomic_DNA"/>
</dbReference>
<accession>A0ABR9DU29</accession>